<comment type="caution">
    <text evidence="16">The sequence shown here is derived from an EMBL/GenBank/DDBJ whole genome shotgun (WGS) entry which is preliminary data.</text>
</comment>
<dbReference type="GO" id="GO:0016705">
    <property type="term" value="F:oxidoreductase activity, acting on paired donors, with incorporation or reduction of molecular oxygen"/>
    <property type="evidence" value="ECO:0007669"/>
    <property type="project" value="InterPro"/>
</dbReference>
<gene>
    <name evidence="16" type="ORF">Ocin01_15107</name>
</gene>
<feature type="chain" id="PRO_5008903921" evidence="15">
    <location>
        <begin position="25"/>
        <end position="518"/>
    </location>
</feature>
<comment type="cofactor">
    <cofactor evidence="1 13">
        <name>heme</name>
        <dbReference type="ChEBI" id="CHEBI:30413"/>
    </cofactor>
</comment>
<dbReference type="SUPFAM" id="SSF48264">
    <property type="entry name" value="Cytochrome P450"/>
    <property type="match status" value="1"/>
</dbReference>
<dbReference type="PRINTS" id="PR00463">
    <property type="entry name" value="EP450I"/>
</dbReference>
<keyword evidence="11 14" id="KW-0503">Monooxygenase</keyword>
<evidence type="ECO:0000256" key="15">
    <source>
        <dbReference type="SAM" id="SignalP"/>
    </source>
</evidence>
<evidence type="ECO:0000256" key="7">
    <source>
        <dbReference type="ARBA" id="ARBA00022824"/>
    </source>
</evidence>
<keyword evidence="12" id="KW-0472">Membrane</keyword>
<dbReference type="AlphaFoldDB" id="A0A1D2MEZ8"/>
<protein>
    <submittedName>
        <fullName evidence="16">Cytochrome P450 3A2</fullName>
    </submittedName>
</protein>
<evidence type="ECO:0000256" key="8">
    <source>
        <dbReference type="ARBA" id="ARBA00022848"/>
    </source>
</evidence>
<evidence type="ECO:0000313" key="16">
    <source>
        <dbReference type="EMBL" id="ODM91577.1"/>
    </source>
</evidence>
<dbReference type="CDD" id="cd11056">
    <property type="entry name" value="CYP6-like"/>
    <property type="match status" value="1"/>
</dbReference>
<evidence type="ECO:0000256" key="13">
    <source>
        <dbReference type="PIRSR" id="PIRSR602401-1"/>
    </source>
</evidence>
<evidence type="ECO:0000256" key="3">
    <source>
        <dbReference type="ARBA" id="ARBA00004406"/>
    </source>
</evidence>
<dbReference type="InterPro" id="IPR001128">
    <property type="entry name" value="Cyt_P450"/>
</dbReference>
<evidence type="ECO:0000256" key="6">
    <source>
        <dbReference type="ARBA" id="ARBA00022723"/>
    </source>
</evidence>
<dbReference type="GO" id="GO:0004497">
    <property type="term" value="F:monooxygenase activity"/>
    <property type="evidence" value="ECO:0007669"/>
    <property type="project" value="UniProtKB-KW"/>
</dbReference>
<dbReference type="Gene3D" id="1.10.630.10">
    <property type="entry name" value="Cytochrome P450"/>
    <property type="match status" value="1"/>
</dbReference>
<feature type="binding site" description="axial binding residue" evidence="13">
    <location>
        <position position="463"/>
    </location>
    <ligand>
        <name>heme</name>
        <dbReference type="ChEBI" id="CHEBI:30413"/>
    </ligand>
    <ligandPart>
        <name>Fe</name>
        <dbReference type="ChEBI" id="CHEBI:18248"/>
    </ligandPart>
</feature>
<keyword evidence="15" id="KW-0732">Signal</keyword>
<feature type="signal peptide" evidence="15">
    <location>
        <begin position="1"/>
        <end position="24"/>
    </location>
</feature>
<dbReference type="Pfam" id="PF00067">
    <property type="entry name" value="p450"/>
    <property type="match status" value="1"/>
</dbReference>
<reference evidence="16 17" key="1">
    <citation type="journal article" date="2016" name="Genome Biol. Evol.">
        <title>Gene Family Evolution Reflects Adaptation to Soil Environmental Stressors in the Genome of the Collembolan Orchesella cincta.</title>
        <authorList>
            <person name="Faddeeva-Vakhrusheva A."/>
            <person name="Derks M.F."/>
            <person name="Anvar S.Y."/>
            <person name="Agamennone V."/>
            <person name="Suring W."/>
            <person name="Smit S."/>
            <person name="van Straalen N.M."/>
            <person name="Roelofs D."/>
        </authorList>
    </citation>
    <scope>NUCLEOTIDE SEQUENCE [LARGE SCALE GENOMIC DNA]</scope>
    <source>
        <tissue evidence="16">Mixed pool</tissue>
    </source>
</reference>
<keyword evidence="9 14" id="KW-0560">Oxidoreductase</keyword>
<keyword evidence="17" id="KW-1185">Reference proteome</keyword>
<dbReference type="OMA" id="TECALAE"/>
<dbReference type="FunFam" id="1.10.630.10:FF:000042">
    <property type="entry name" value="Cytochrome P450"/>
    <property type="match status" value="1"/>
</dbReference>
<organism evidence="16 17">
    <name type="scientific">Orchesella cincta</name>
    <name type="common">Springtail</name>
    <name type="synonym">Podura cincta</name>
    <dbReference type="NCBI Taxonomy" id="48709"/>
    <lineage>
        <taxon>Eukaryota</taxon>
        <taxon>Metazoa</taxon>
        <taxon>Ecdysozoa</taxon>
        <taxon>Arthropoda</taxon>
        <taxon>Hexapoda</taxon>
        <taxon>Collembola</taxon>
        <taxon>Entomobryomorpha</taxon>
        <taxon>Entomobryoidea</taxon>
        <taxon>Orchesellidae</taxon>
        <taxon>Orchesellinae</taxon>
        <taxon>Orchesella</taxon>
    </lineage>
</organism>
<evidence type="ECO:0000313" key="17">
    <source>
        <dbReference type="Proteomes" id="UP000094527"/>
    </source>
</evidence>
<evidence type="ECO:0000256" key="4">
    <source>
        <dbReference type="ARBA" id="ARBA00010617"/>
    </source>
</evidence>
<dbReference type="GO" id="GO:0005789">
    <property type="term" value="C:endoplasmic reticulum membrane"/>
    <property type="evidence" value="ECO:0007669"/>
    <property type="project" value="UniProtKB-SubCell"/>
</dbReference>
<proteinExistence type="inferred from homology"/>
<dbReference type="InterPro" id="IPR017972">
    <property type="entry name" value="Cyt_P450_CS"/>
</dbReference>
<dbReference type="InterPro" id="IPR050476">
    <property type="entry name" value="Insect_CytP450_Detox"/>
</dbReference>
<sequence length="518" mass="58979">MWFALISVIVIGLLLYKLLGPSNTSNYWAQYGIRQLDGSPAASQKEILTGVKDVTHRDTYAYQQLGENEQFCGMIESHLKVIFIKDLELAKKILIKDFDHFVDRRNFFVVSKNSVLNKLLSSLTGQEWKNTRAAVSPAFTTGKIRRYMESFNSIGKDWVNMIKEKADNDSKTAKVNVLPTVSQFTTDVIAQGVFGFDAGTVRNPNSSFARMANRLGNMNQWKVSLSLHFPKFFQFFGIDIIDMEAFRFFQTIVSQGLQARLGGDTEKRNDFLQMMVEVKKGELKADGNDELSSFEKDAEIKNENKQFVLTDDIINAQSVTFFFAGFSTTGNFLAFALYSLAAYPDIQEKLREEVRKIVKKDGTFNYDDVSQLVYLDMVCCEVLRKFPAGLRVERMCTKDYKEPESGMFVPKGSLVVIPIKSIHNDKRYYEKPDEFYPEHFSPENKAKRNPYAYLAFGQGPRNCIGMRLALVQSKAAIAHVLHNFRIEPSETTKIPMEGKIGSLQYLPPDDLELKFTVL</sequence>
<dbReference type="EMBL" id="LJIJ01001499">
    <property type="protein sequence ID" value="ODM91577.1"/>
    <property type="molecule type" value="Genomic_DNA"/>
</dbReference>
<keyword evidence="5 13" id="KW-0349">Heme</keyword>
<evidence type="ECO:0000256" key="11">
    <source>
        <dbReference type="ARBA" id="ARBA00023033"/>
    </source>
</evidence>
<keyword evidence="10 13" id="KW-0408">Iron</keyword>
<accession>A0A1D2MEZ8</accession>
<dbReference type="InterPro" id="IPR036396">
    <property type="entry name" value="Cyt_P450_sf"/>
</dbReference>
<evidence type="ECO:0000256" key="2">
    <source>
        <dbReference type="ARBA" id="ARBA00004174"/>
    </source>
</evidence>
<dbReference type="PROSITE" id="PS00086">
    <property type="entry name" value="CYTOCHROME_P450"/>
    <property type="match status" value="1"/>
</dbReference>
<comment type="similarity">
    <text evidence="4 14">Belongs to the cytochrome P450 family.</text>
</comment>
<dbReference type="STRING" id="48709.A0A1D2MEZ8"/>
<keyword evidence="7" id="KW-0256">Endoplasmic reticulum</keyword>
<evidence type="ECO:0000256" key="5">
    <source>
        <dbReference type="ARBA" id="ARBA00022617"/>
    </source>
</evidence>
<dbReference type="PANTHER" id="PTHR24292">
    <property type="entry name" value="CYTOCHROME P450"/>
    <property type="match status" value="1"/>
</dbReference>
<dbReference type="OrthoDB" id="2789670at2759"/>
<keyword evidence="8" id="KW-0492">Microsome</keyword>
<dbReference type="Proteomes" id="UP000094527">
    <property type="component" value="Unassembled WGS sequence"/>
</dbReference>
<comment type="subcellular location">
    <subcellularLocation>
        <location evidence="3">Endoplasmic reticulum membrane</location>
        <topology evidence="3">Peripheral membrane protein</topology>
    </subcellularLocation>
    <subcellularLocation>
        <location evidence="2">Microsome membrane</location>
        <topology evidence="2">Peripheral membrane protein</topology>
    </subcellularLocation>
</comment>
<dbReference type="PRINTS" id="PR00385">
    <property type="entry name" value="P450"/>
</dbReference>
<dbReference type="GO" id="GO:0020037">
    <property type="term" value="F:heme binding"/>
    <property type="evidence" value="ECO:0007669"/>
    <property type="project" value="InterPro"/>
</dbReference>
<dbReference type="InterPro" id="IPR002401">
    <property type="entry name" value="Cyt_P450_E_grp-I"/>
</dbReference>
<name>A0A1D2MEZ8_ORCCI</name>
<dbReference type="GO" id="GO:0005506">
    <property type="term" value="F:iron ion binding"/>
    <property type="evidence" value="ECO:0007669"/>
    <property type="project" value="InterPro"/>
</dbReference>
<evidence type="ECO:0000256" key="9">
    <source>
        <dbReference type="ARBA" id="ARBA00023002"/>
    </source>
</evidence>
<evidence type="ECO:0000256" key="1">
    <source>
        <dbReference type="ARBA" id="ARBA00001971"/>
    </source>
</evidence>
<keyword evidence="6 13" id="KW-0479">Metal-binding</keyword>
<dbReference type="PANTHER" id="PTHR24292:SF54">
    <property type="entry name" value="CYP9F3-RELATED"/>
    <property type="match status" value="1"/>
</dbReference>
<evidence type="ECO:0000256" key="12">
    <source>
        <dbReference type="ARBA" id="ARBA00023136"/>
    </source>
</evidence>
<evidence type="ECO:0000256" key="10">
    <source>
        <dbReference type="ARBA" id="ARBA00023004"/>
    </source>
</evidence>
<evidence type="ECO:0000256" key="14">
    <source>
        <dbReference type="RuleBase" id="RU000461"/>
    </source>
</evidence>